<comment type="caution">
    <text evidence="1">The sequence shown here is derived from an EMBL/GenBank/DDBJ whole genome shotgun (WGS) entry which is preliminary data.</text>
</comment>
<organism evidence="1 2">
    <name type="scientific">Smallanthus sonchifolius</name>
    <dbReference type="NCBI Taxonomy" id="185202"/>
    <lineage>
        <taxon>Eukaryota</taxon>
        <taxon>Viridiplantae</taxon>
        <taxon>Streptophyta</taxon>
        <taxon>Embryophyta</taxon>
        <taxon>Tracheophyta</taxon>
        <taxon>Spermatophyta</taxon>
        <taxon>Magnoliopsida</taxon>
        <taxon>eudicotyledons</taxon>
        <taxon>Gunneridae</taxon>
        <taxon>Pentapetalae</taxon>
        <taxon>asterids</taxon>
        <taxon>campanulids</taxon>
        <taxon>Asterales</taxon>
        <taxon>Asteraceae</taxon>
        <taxon>Asteroideae</taxon>
        <taxon>Heliantheae alliance</taxon>
        <taxon>Millerieae</taxon>
        <taxon>Smallanthus</taxon>
    </lineage>
</organism>
<keyword evidence="2" id="KW-1185">Reference proteome</keyword>
<evidence type="ECO:0000313" key="2">
    <source>
        <dbReference type="Proteomes" id="UP001056120"/>
    </source>
</evidence>
<sequence length="125" mass="14463">MTVTTDDKKMMIDEMVINKKEMVMEVLMADNPGVHRNQYRNWFYDVDVIFNSFNLPEFIPQAASSSSTSEDYCDDLSLLSTRLTPRVPFLLLLQRIIVMIYRYSPRLTPRVPDPVIPAQEDPSTS</sequence>
<reference evidence="2" key="1">
    <citation type="journal article" date="2022" name="Mol. Ecol. Resour.">
        <title>The genomes of chicory, endive, great burdock and yacon provide insights into Asteraceae palaeo-polyploidization history and plant inulin production.</title>
        <authorList>
            <person name="Fan W."/>
            <person name="Wang S."/>
            <person name="Wang H."/>
            <person name="Wang A."/>
            <person name="Jiang F."/>
            <person name="Liu H."/>
            <person name="Zhao H."/>
            <person name="Xu D."/>
            <person name="Zhang Y."/>
        </authorList>
    </citation>
    <scope>NUCLEOTIDE SEQUENCE [LARGE SCALE GENOMIC DNA]</scope>
    <source>
        <strain evidence="2">cv. Yunnan</strain>
    </source>
</reference>
<dbReference type="Proteomes" id="UP001056120">
    <property type="component" value="Linkage Group LG08"/>
</dbReference>
<proteinExistence type="predicted"/>
<dbReference type="EMBL" id="CM042025">
    <property type="protein sequence ID" value="KAI3808183.1"/>
    <property type="molecule type" value="Genomic_DNA"/>
</dbReference>
<gene>
    <name evidence="1" type="ORF">L1987_24130</name>
</gene>
<reference evidence="1 2" key="2">
    <citation type="journal article" date="2022" name="Mol. Ecol. Resour.">
        <title>The genomes of chicory, endive, great burdock and yacon provide insights into Asteraceae paleo-polyploidization history and plant inulin production.</title>
        <authorList>
            <person name="Fan W."/>
            <person name="Wang S."/>
            <person name="Wang H."/>
            <person name="Wang A."/>
            <person name="Jiang F."/>
            <person name="Liu H."/>
            <person name="Zhao H."/>
            <person name="Xu D."/>
            <person name="Zhang Y."/>
        </authorList>
    </citation>
    <scope>NUCLEOTIDE SEQUENCE [LARGE SCALE GENOMIC DNA]</scope>
    <source>
        <strain evidence="2">cv. Yunnan</strain>
        <tissue evidence="1">Leaves</tissue>
    </source>
</reference>
<accession>A0ACB9IKG7</accession>
<evidence type="ECO:0000313" key="1">
    <source>
        <dbReference type="EMBL" id="KAI3808183.1"/>
    </source>
</evidence>
<protein>
    <submittedName>
        <fullName evidence="1">Uncharacterized protein</fullName>
    </submittedName>
</protein>
<name>A0ACB9IKG7_9ASTR</name>